<dbReference type="InterPro" id="IPR036188">
    <property type="entry name" value="FAD/NAD-bd_sf"/>
</dbReference>
<dbReference type="SUPFAM" id="SSF51905">
    <property type="entry name" value="FAD/NAD(P)-binding domain"/>
    <property type="match status" value="1"/>
</dbReference>
<dbReference type="EMBL" id="SMBX01000007">
    <property type="protein sequence ID" value="TCU95984.1"/>
    <property type="molecule type" value="Genomic_DNA"/>
</dbReference>
<dbReference type="SUPFAM" id="SSF54373">
    <property type="entry name" value="FAD-linked reductases, C-terminal domain"/>
    <property type="match status" value="1"/>
</dbReference>
<gene>
    <name evidence="5" type="ORF">EV686_10742</name>
</gene>
<proteinExistence type="inferred from homology"/>
<keyword evidence="6" id="KW-1185">Reference proteome</keyword>
<feature type="domain" description="FAD dependent oxidoreductase" evidence="4">
    <location>
        <begin position="237"/>
        <end position="424"/>
    </location>
</feature>
<feature type="region of interest" description="Disordered" evidence="3">
    <location>
        <begin position="214"/>
        <end position="237"/>
    </location>
</feature>
<dbReference type="Pfam" id="PF01266">
    <property type="entry name" value="DAO"/>
    <property type="match status" value="2"/>
</dbReference>
<keyword evidence="2" id="KW-0560">Oxidoreductase</keyword>
<organism evidence="5 6">
    <name type="scientific">Paracandidimonas soli</name>
    <dbReference type="NCBI Taxonomy" id="1917182"/>
    <lineage>
        <taxon>Bacteria</taxon>
        <taxon>Pseudomonadati</taxon>
        <taxon>Pseudomonadota</taxon>
        <taxon>Betaproteobacteria</taxon>
        <taxon>Burkholderiales</taxon>
        <taxon>Alcaligenaceae</taxon>
        <taxon>Paracandidimonas</taxon>
    </lineage>
</organism>
<name>A0A4R3V143_9BURK</name>
<protein>
    <submittedName>
        <fullName evidence="5">D-amino-acid dehydrogenase</fullName>
    </submittedName>
</protein>
<dbReference type="Gene3D" id="3.50.50.60">
    <property type="entry name" value="FAD/NAD(P)-binding domain"/>
    <property type="match status" value="3"/>
</dbReference>
<dbReference type="OrthoDB" id="18526at2"/>
<reference evidence="5 6" key="1">
    <citation type="submission" date="2019-03" db="EMBL/GenBank/DDBJ databases">
        <title>Genomic Encyclopedia of Type Strains, Phase IV (KMG-IV): sequencing the most valuable type-strain genomes for metagenomic binning, comparative biology and taxonomic classification.</title>
        <authorList>
            <person name="Goeker M."/>
        </authorList>
    </citation>
    <scope>NUCLEOTIDE SEQUENCE [LARGE SCALE GENOMIC DNA]</scope>
    <source>
        <strain evidence="5 6">DSM 100048</strain>
    </source>
</reference>
<dbReference type="Proteomes" id="UP000294692">
    <property type="component" value="Unassembled WGS sequence"/>
</dbReference>
<dbReference type="GO" id="GO:0005886">
    <property type="term" value="C:plasma membrane"/>
    <property type="evidence" value="ECO:0007669"/>
    <property type="project" value="TreeGrafter"/>
</dbReference>
<evidence type="ECO:0000313" key="6">
    <source>
        <dbReference type="Proteomes" id="UP000294692"/>
    </source>
</evidence>
<dbReference type="PANTHER" id="PTHR13847">
    <property type="entry name" value="SARCOSINE DEHYDROGENASE-RELATED"/>
    <property type="match status" value="1"/>
</dbReference>
<dbReference type="Gene3D" id="3.30.9.10">
    <property type="entry name" value="D-Amino Acid Oxidase, subunit A, domain 2"/>
    <property type="match status" value="2"/>
</dbReference>
<evidence type="ECO:0000256" key="2">
    <source>
        <dbReference type="ARBA" id="ARBA00023002"/>
    </source>
</evidence>
<evidence type="ECO:0000256" key="1">
    <source>
        <dbReference type="ARBA" id="ARBA00009410"/>
    </source>
</evidence>
<sequence>MHICIIGSGVIGATSAWFLTQAGHQVTLLDAREAPGMETSFANAGQLSYSYVAPLAEPSVIPNLPKWLLDKNSPLRFRPQLDPAQWCWGLSFLQACQSATVKRTTAEMLTLSYLSRDAMASLLEQYASLEFHHAQSGKLIAYRNAELLEKARAQVSLQAEHGSKQQILSPAECLTMEPALAGFGSKLAGAVYTPSEAVGDCHMFTQALIAELQRQEDSPADEAPTDAPPTGDSHTGTARRQAFTLHLNTKVAALERHQGRITAARLADGARIHADHFILANALGCRALLRPLGETVPLYPLKGYSLSLPVSEDRDDIPRISVTDYERRIVYARIGNTLRIAAMVDMGDFSTEPNPKRVAQLKSQVSELFPQLDLDQAQVWAGLRPTTPDSKPRIGPSRSASNLWLNVGHGALGFTLACGSAVLLQHLIDGQNPPIAAGPFAP</sequence>
<evidence type="ECO:0000256" key="3">
    <source>
        <dbReference type="SAM" id="MobiDB-lite"/>
    </source>
</evidence>
<evidence type="ECO:0000313" key="5">
    <source>
        <dbReference type="EMBL" id="TCU95984.1"/>
    </source>
</evidence>
<evidence type="ECO:0000259" key="4">
    <source>
        <dbReference type="Pfam" id="PF01266"/>
    </source>
</evidence>
<dbReference type="InterPro" id="IPR006076">
    <property type="entry name" value="FAD-dep_OxRdtase"/>
</dbReference>
<comment type="similarity">
    <text evidence="1">Belongs to the DadA oxidoreductase family.</text>
</comment>
<dbReference type="GO" id="GO:0005737">
    <property type="term" value="C:cytoplasm"/>
    <property type="evidence" value="ECO:0007669"/>
    <property type="project" value="TreeGrafter"/>
</dbReference>
<accession>A0A4R3V143</accession>
<dbReference type="GO" id="GO:0055130">
    <property type="term" value="P:D-alanine catabolic process"/>
    <property type="evidence" value="ECO:0007669"/>
    <property type="project" value="TreeGrafter"/>
</dbReference>
<dbReference type="GO" id="GO:0008718">
    <property type="term" value="F:D-amino-acid dehydrogenase activity"/>
    <property type="evidence" value="ECO:0007669"/>
    <property type="project" value="TreeGrafter"/>
</dbReference>
<feature type="domain" description="FAD dependent oxidoreductase" evidence="4">
    <location>
        <begin position="3"/>
        <end position="214"/>
    </location>
</feature>
<dbReference type="PANTHER" id="PTHR13847:SF280">
    <property type="entry name" value="D-AMINO ACID DEHYDROGENASE"/>
    <property type="match status" value="1"/>
</dbReference>
<dbReference type="RefSeq" id="WP_132477599.1">
    <property type="nucleotide sequence ID" value="NZ_JBHRVM010000001.1"/>
</dbReference>
<dbReference type="AlphaFoldDB" id="A0A4R3V143"/>
<comment type="caution">
    <text evidence="5">The sequence shown here is derived from an EMBL/GenBank/DDBJ whole genome shotgun (WGS) entry which is preliminary data.</text>
</comment>